<proteinExistence type="predicted"/>
<dbReference type="eggNOG" id="ENOG5031EHH">
    <property type="taxonomic scope" value="Bacteria"/>
</dbReference>
<evidence type="ECO:0000313" key="2">
    <source>
        <dbReference type="Proteomes" id="UP000002204"/>
    </source>
</evidence>
<geneLocation type="plasmid" evidence="1 2">
    <name>pREC1</name>
</geneLocation>
<dbReference type="EMBL" id="AP008932">
    <property type="protein sequence ID" value="BAE46293.1"/>
    <property type="molecule type" value="Genomic_DNA"/>
</dbReference>
<accession>Q3L920</accession>
<reference evidence="1 2" key="2">
    <citation type="journal article" date="2006" name="Environ. Microbiol.">
        <title>Sequence analysis of three plasmids harboured in Rhodococcus erythropolis strain PR4.</title>
        <authorList>
            <person name="Sekine M."/>
            <person name="Tanikawa S."/>
            <person name="Omata S."/>
            <person name="Saito M."/>
            <person name="Fujisawa T."/>
            <person name="Tsukatani N."/>
            <person name="Tajima T."/>
            <person name="Sekigawa T."/>
            <person name="Kosugi H."/>
            <person name="Matsuo Y."/>
            <person name="Nishiko R."/>
            <person name="Imamura K."/>
            <person name="Ito M."/>
            <person name="Narita H."/>
            <person name="Tago S."/>
            <person name="Fujita N."/>
            <person name="Harayama S."/>
        </authorList>
    </citation>
    <scope>NUCLEOTIDE SEQUENCE [LARGE SCALE GENOMIC DNA]</scope>
    <source>
        <strain evidence="2">PR4 / NBRC 100887</strain>
        <plasmid evidence="1 2">pREC1</plasmid>
    </source>
</reference>
<protein>
    <recommendedName>
        <fullName evidence="3">Rv3651-like N-terminal domain-containing protein</fullName>
    </recommendedName>
</protein>
<keyword evidence="1" id="KW-0614">Plasmid</keyword>
<evidence type="ECO:0008006" key="3">
    <source>
        <dbReference type="Google" id="ProtNLM"/>
    </source>
</evidence>
<dbReference type="AlphaFoldDB" id="Q3L920"/>
<name>Q3L920_RHOE4</name>
<gene>
    <name evidence="1" type="ordered locus">RER_pREC1-00520</name>
</gene>
<organism evidence="1 2">
    <name type="scientific">Rhodococcus erythropolis (strain PR4 / NBRC 100887)</name>
    <dbReference type="NCBI Taxonomy" id="234621"/>
    <lineage>
        <taxon>Bacteria</taxon>
        <taxon>Bacillati</taxon>
        <taxon>Actinomycetota</taxon>
        <taxon>Actinomycetes</taxon>
        <taxon>Mycobacteriales</taxon>
        <taxon>Nocardiaceae</taxon>
        <taxon>Rhodococcus</taxon>
        <taxon>Rhodococcus erythropolis group</taxon>
    </lineage>
</organism>
<dbReference type="KEGG" id="rer:RER_pREC1-00520"/>
<evidence type="ECO:0000313" key="1">
    <source>
        <dbReference type="EMBL" id="BAE46293.1"/>
    </source>
</evidence>
<dbReference type="HOGENOM" id="CLU_871072_0_0_11"/>
<sequence>MHAAYAGQMAIKGMWLAVDIIGTAYGKDVFIHSAGGERVASTLPRCAGQLGLGKKGEMVVEAVVRSLLAGKEVPKVDGLIVESHQIDASDGTPVALIVWIGENEPDPRPTYNVWVLDMSAMTTRTSGDDPSMIGDGREAGEERHVQYLFTWLNPEDAWGMVGGYYDALTGEDGMLIQSYWSLRPEGAEFVHMWSSCRLRLTDDGNQRTLYGLTLRLQERELEANIASLVKYSNATLMLVEARNRIPLTTVGKHAPLRESQVAQVLDQIDLEQLASHNDPDSGAQKLLIDGEPYTAATFELHSARAREKHGDPVAIILLLEDSATSA</sequence>
<reference evidence="2" key="1">
    <citation type="submission" date="2005-03" db="EMBL/GenBank/DDBJ databases">
        <title>Comparison of the complete genome sequences of Rhodococcus erythropolis PR4 and Rhodococcus opacus B4.</title>
        <authorList>
            <person name="Takarada H."/>
            <person name="Sekine M."/>
            <person name="Hosoyama A."/>
            <person name="Yamada R."/>
            <person name="Fujisawa T."/>
            <person name="Omata S."/>
            <person name="Shimizu A."/>
            <person name="Tsukatani N."/>
            <person name="Tanikawa S."/>
            <person name="Fujita N."/>
            <person name="Harayama S."/>
        </authorList>
    </citation>
    <scope>NUCLEOTIDE SEQUENCE [LARGE SCALE GENOMIC DNA]</scope>
    <source>
        <strain evidence="2">PR4 / NBRC 100887</strain>
        <plasmid evidence="2">pREC1</plasmid>
    </source>
</reference>
<dbReference type="Proteomes" id="UP000002204">
    <property type="component" value="Plasmid pREC1"/>
</dbReference>